<dbReference type="SUPFAM" id="SSF52540">
    <property type="entry name" value="P-loop containing nucleoside triphosphate hydrolases"/>
    <property type="match status" value="1"/>
</dbReference>
<evidence type="ECO:0000313" key="2">
    <source>
        <dbReference type="EMBL" id="CAK0805549.1"/>
    </source>
</evidence>
<dbReference type="Proteomes" id="UP001189429">
    <property type="component" value="Unassembled WGS sequence"/>
</dbReference>
<dbReference type="InterPro" id="IPR027417">
    <property type="entry name" value="P-loop_NTPase"/>
</dbReference>
<accession>A0ABN9QIE3</accession>
<proteinExistence type="predicted"/>
<feature type="non-terminal residue" evidence="2">
    <location>
        <position position="1000"/>
    </location>
</feature>
<feature type="non-terminal residue" evidence="2">
    <location>
        <position position="1"/>
    </location>
</feature>
<evidence type="ECO:0000313" key="3">
    <source>
        <dbReference type="Proteomes" id="UP001189429"/>
    </source>
</evidence>
<evidence type="ECO:0000256" key="1">
    <source>
        <dbReference type="SAM" id="MobiDB-lite"/>
    </source>
</evidence>
<reference evidence="2" key="1">
    <citation type="submission" date="2023-10" db="EMBL/GenBank/DDBJ databases">
        <authorList>
            <person name="Chen Y."/>
            <person name="Shah S."/>
            <person name="Dougan E. K."/>
            <person name="Thang M."/>
            <person name="Chan C."/>
        </authorList>
    </citation>
    <scope>NUCLEOTIDE SEQUENCE [LARGE SCALE GENOMIC DNA]</scope>
</reference>
<sequence length="1000" mass="111896">EVLFNGGDFFGLPSDFVRIHMSVDACVERFGEVSCDSEKRYRSERTFDMETGNNMIRMAARGNATSFPMPWTDMLAQLSAAEDLAAERKPPSVPHTGAELAGIVSVIMKSGGDDDTAASMAKFVHQALVRRHVVVALIQGAKSRGHRAHRNVCMDAVRRKALELPDNDVPAEIMRLVPLDDALDKIQMQKAATPVPRPDGLQEAADILDSTKGNAVVVEKSSFDEGDGPMKVLCCPEDMRCHSGTTHAVNSACTGCEAPLCGECGNAMAGPDGVREAADILESTKTNAVVCEKSSFDEGDINAQRIEAVRTFVQRLDEECAHGDANGTSDSSEEEGGDGTTERARKRVRAREGAGPGAEQTSREAAERVMLEQATTEGKRVDRLRVRTGNVLMDQFEPWYFGVAFAFLFKYCTGMPDGPEFMKRPRHRRGNGAPRVELPLWVRIMSRRVESQLCRDWYFGFVSWNLVFRSAVNLSRTWFTYVAPSATGELEQLTPEQIGEGAKQIYRALDMKYVDINGRKQNVKGDMTKESGDLYGFLPLAEGMPVALTDHIDRSEDKNLLRGRVGRVQSWVCDGDAEHDQVTRGGETILKKTPKVIFVLFDEGDDGKGGRKPCKWTIGGLRTPGLYPVVPQKKEWFVDIGRPHPRLKVKRRQFPLAPAFGVTAHAAQGQTFKGGVIVDLSIGGGTSPLSSYVALTRVQRREDMLIFRPFDIAPYQKKDERKGPGLLLRTLRGEDLDWEAMELEFMPSGRCAVCGCTKYKNMYPTVGQWSRADGLRVRSVCLEDKKRSGTPWQCMECGLWKCQEAFHASQHHPLKLTTRRCVDCPERRSCRVCEGRKYEEAFAPYQWDLAGNSRCRGGMCKECEELKKHLTCSRCGMEKLVDDFARKDVKACVVCEVAQRRDAFSQNMWNGLADRDRKCMRCVNAGAAQRNTYARKDVRACVVCEVAQRREYFSNWMWECAGDQHRKCKRCIDGAKLERGKWKCVECKGAFGREHYSNWL</sequence>
<evidence type="ECO:0008006" key="4">
    <source>
        <dbReference type="Google" id="ProtNLM"/>
    </source>
</evidence>
<organism evidence="2 3">
    <name type="scientific">Prorocentrum cordatum</name>
    <dbReference type="NCBI Taxonomy" id="2364126"/>
    <lineage>
        <taxon>Eukaryota</taxon>
        <taxon>Sar</taxon>
        <taxon>Alveolata</taxon>
        <taxon>Dinophyceae</taxon>
        <taxon>Prorocentrales</taxon>
        <taxon>Prorocentraceae</taxon>
        <taxon>Prorocentrum</taxon>
    </lineage>
</organism>
<dbReference type="EMBL" id="CAUYUJ010003491">
    <property type="protein sequence ID" value="CAK0805549.1"/>
    <property type="molecule type" value="Genomic_DNA"/>
</dbReference>
<keyword evidence="3" id="KW-1185">Reference proteome</keyword>
<gene>
    <name evidence="2" type="ORF">PCOR1329_LOCUS12032</name>
</gene>
<feature type="region of interest" description="Disordered" evidence="1">
    <location>
        <begin position="321"/>
        <end position="367"/>
    </location>
</feature>
<name>A0ABN9QIE3_9DINO</name>
<protein>
    <recommendedName>
        <fullName evidence="4">DNA helicase</fullName>
    </recommendedName>
</protein>
<comment type="caution">
    <text evidence="2">The sequence shown here is derived from an EMBL/GenBank/DDBJ whole genome shotgun (WGS) entry which is preliminary data.</text>
</comment>